<protein>
    <submittedName>
        <fullName evidence="1">Uncharacterized protein</fullName>
    </submittedName>
</protein>
<evidence type="ECO:0000313" key="1">
    <source>
        <dbReference type="EMBL" id="KKM24107.1"/>
    </source>
</evidence>
<name>A0A0F9I9G7_9ZZZZ</name>
<dbReference type="EMBL" id="LAZR01012992">
    <property type="protein sequence ID" value="KKM24107.1"/>
    <property type="molecule type" value="Genomic_DNA"/>
</dbReference>
<proteinExistence type="predicted"/>
<comment type="caution">
    <text evidence="1">The sequence shown here is derived from an EMBL/GenBank/DDBJ whole genome shotgun (WGS) entry which is preliminary data.</text>
</comment>
<accession>A0A0F9I9G7</accession>
<feature type="non-terminal residue" evidence="1">
    <location>
        <position position="1"/>
    </location>
</feature>
<organism evidence="1">
    <name type="scientific">marine sediment metagenome</name>
    <dbReference type="NCBI Taxonomy" id="412755"/>
    <lineage>
        <taxon>unclassified sequences</taxon>
        <taxon>metagenomes</taxon>
        <taxon>ecological metagenomes</taxon>
    </lineage>
</organism>
<reference evidence="1" key="1">
    <citation type="journal article" date="2015" name="Nature">
        <title>Complex archaea that bridge the gap between prokaryotes and eukaryotes.</title>
        <authorList>
            <person name="Spang A."/>
            <person name="Saw J.H."/>
            <person name="Jorgensen S.L."/>
            <person name="Zaremba-Niedzwiedzka K."/>
            <person name="Martijn J."/>
            <person name="Lind A.E."/>
            <person name="van Eijk R."/>
            <person name="Schleper C."/>
            <person name="Guy L."/>
            <person name="Ettema T.J."/>
        </authorList>
    </citation>
    <scope>NUCLEOTIDE SEQUENCE</scope>
</reference>
<dbReference type="AlphaFoldDB" id="A0A0F9I9G7"/>
<gene>
    <name evidence="1" type="ORF">LCGC14_1608360</name>
</gene>
<sequence length="61" mass="7199">VEWREAREIAANSLDNLPELICPKNQDNVIVAQFSDIPWRRRSIKLWFEATKNMVCRPMAK</sequence>